<dbReference type="Gene3D" id="3.30.413.10">
    <property type="entry name" value="Sulfite Reductase Hemoprotein, domain 1"/>
    <property type="match status" value="2"/>
</dbReference>
<dbReference type="OrthoDB" id="9803707at2"/>
<evidence type="ECO:0000313" key="12">
    <source>
        <dbReference type="EMBL" id="TWT39088.1"/>
    </source>
</evidence>
<name>A0A5C5VKF0_9BACT</name>
<dbReference type="InterPro" id="IPR006067">
    <property type="entry name" value="NO2/SO3_Rdtase_4Fe4S_dom"/>
</dbReference>
<dbReference type="InterPro" id="IPR036136">
    <property type="entry name" value="Nit/Sulf_reduc_fer-like_dom_sf"/>
</dbReference>
<dbReference type="FunFam" id="3.30.413.10:FF:000014">
    <property type="entry name" value="Sulfite reductase [ferredoxin], chloroplastic"/>
    <property type="match status" value="1"/>
</dbReference>
<dbReference type="AlphaFoldDB" id="A0A5C5VKF0"/>
<evidence type="ECO:0000256" key="8">
    <source>
        <dbReference type="ARBA" id="ARBA00023004"/>
    </source>
</evidence>
<dbReference type="NCBIfam" id="NF010029">
    <property type="entry name" value="PRK13504.1"/>
    <property type="match status" value="1"/>
</dbReference>
<dbReference type="InterPro" id="IPR006066">
    <property type="entry name" value="NO2/SO3_Rdtase_FeS/sirohaem_BS"/>
</dbReference>
<dbReference type="GO" id="GO:0051539">
    <property type="term" value="F:4 iron, 4 sulfur cluster binding"/>
    <property type="evidence" value="ECO:0007669"/>
    <property type="project" value="UniProtKB-KW"/>
</dbReference>
<comment type="caution">
    <text evidence="12">The sequence shown here is derived from an EMBL/GenBank/DDBJ whole genome shotgun (WGS) entry which is preliminary data.</text>
</comment>
<dbReference type="Pfam" id="PF01077">
    <property type="entry name" value="NIR_SIR"/>
    <property type="match status" value="2"/>
</dbReference>
<dbReference type="GO" id="GO:0016002">
    <property type="term" value="F:sulfite reductase activity"/>
    <property type="evidence" value="ECO:0007669"/>
    <property type="project" value="TreeGrafter"/>
</dbReference>
<dbReference type="GO" id="GO:0020037">
    <property type="term" value="F:heme binding"/>
    <property type="evidence" value="ECO:0007669"/>
    <property type="project" value="InterPro"/>
</dbReference>
<keyword evidence="7 12" id="KW-0560">Oxidoreductase</keyword>
<protein>
    <submittedName>
        <fullName evidence="12">Sulfite reductase [ferredoxin]</fullName>
        <ecNumber evidence="12">1.8.7.1</ecNumber>
    </submittedName>
</protein>
<comment type="cofactor">
    <cofactor evidence="1">
        <name>siroheme</name>
        <dbReference type="ChEBI" id="CHEBI:60052"/>
    </cofactor>
</comment>
<feature type="domain" description="Nitrite/sulphite reductase 4Fe-4S" evidence="10">
    <location>
        <begin position="166"/>
        <end position="326"/>
    </location>
</feature>
<comment type="similarity">
    <text evidence="3">Belongs to the nitrite and sulfite reductase 4Fe-4S domain family.</text>
</comment>
<dbReference type="EC" id="1.8.7.1" evidence="12"/>
<evidence type="ECO:0000256" key="4">
    <source>
        <dbReference type="ARBA" id="ARBA00022485"/>
    </source>
</evidence>
<gene>
    <name evidence="12" type="primary">sir_1</name>
    <name evidence="12" type="ORF">Enr8_07830</name>
</gene>
<sequence>MSTDQALSPVDEFKRDSNYLRGEIAQEFVDGTDHFGKSSIQLMKHFGIYQQDDRDARAKNRAAGGGKSYMFMIRTRIPGGVLTAEQMLVELDLCDSVGNETLRITSRQALQHHGVMKDDLPTLAKQLRQVGLSTLGACGDVNRNVMCCPAPLYGDSVRREMQETASKLADHLEPKTAAYREIFLQDPETGEKEKIASGEVIEPLYGQQYLPRKFKMGMALPEDNCIDVYTQDLGMICVHEDGKILGYNILVGGGMGRTPSADKTFPALGQRMTFVTPDQLIPVIEAVIKVQRDFGNRQDRKVARMKYLIHNWGLEKFKAKVEEYYGSALPEPHPADVHGFDDHKGWHEQGDGKWFYGLNVENGRIKDDETIELKTAIRKICNQFSPGIRLTSHQDIMFCDIAAENKQVVIDILKEHKVPLTEEISTVRRWSIACVAWPTCGLSITESERALPGVIDGLEGELAKLGLDSEKFTVRMTGCPNGCARPYNSDVGLVGRAKEKYTMFLGGRLLGNRLNFIYKDMVPADQVVPELTKVFGFYKTAREEGESFGDFCHRQGKEAIEAAVGD</sequence>
<evidence type="ECO:0000256" key="1">
    <source>
        <dbReference type="ARBA" id="ARBA00001929"/>
    </source>
</evidence>
<dbReference type="GO" id="GO:0050311">
    <property type="term" value="F:sulfite reductase (ferredoxin) activity"/>
    <property type="evidence" value="ECO:0007669"/>
    <property type="project" value="UniProtKB-EC"/>
</dbReference>
<keyword evidence="6" id="KW-0479">Metal-binding</keyword>
<evidence type="ECO:0000256" key="3">
    <source>
        <dbReference type="ARBA" id="ARBA00010429"/>
    </source>
</evidence>
<evidence type="ECO:0000256" key="5">
    <source>
        <dbReference type="ARBA" id="ARBA00022617"/>
    </source>
</evidence>
<dbReference type="Proteomes" id="UP000318878">
    <property type="component" value="Unassembled WGS sequence"/>
</dbReference>
<dbReference type="RefSeq" id="WP_146429286.1">
    <property type="nucleotide sequence ID" value="NZ_SJPF01000001.1"/>
</dbReference>
<dbReference type="SUPFAM" id="SSF56014">
    <property type="entry name" value="Nitrite and sulphite reductase 4Fe-4S domain-like"/>
    <property type="match status" value="2"/>
</dbReference>
<keyword evidence="13" id="KW-1185">Reference proteome</keyword>
<feature type="domain" description="Nitrite/sulphite reductase 4Fe-4S" evidence="10">
    <location>
        <begin position="434"/>
        <end position="564"/>
    </location>
</feature>
<dbReference type="PANTHER" id="PTHR11493">
    <property type="entry name" value="SULFITE REDUCTASE [NADPH] SUBUNIT BETA-RELATED"/>
    <property type="match status" value="1"/>
</dbReference>
<dbReference type="InterPro" id="IPR045854">
    <property type="entry name" value="NO2/SO3_Rdtase_4Fe4S_sf"/>
</dbReference>
<keyword evidence="9" id="KW-0411">Iron-sulfur</keyword>
<evidence type="ECO:0000256" key="6">
    <source>
        <dbReference type="ARBA" id="ARBA00022723"/>
    </source>
</evidence>
<dbReference type="SUPFAM" id="SSF55124">
    <property type="entry name" value="Nitrite/Sulfite reductase N-terminal domain-like"/>
    <property type="match status" value="2"/>
</dbReference>
<organism evidence="12 13">
    <name type="scientific">Blastopirellula retiformator</name>
    <dbReference type="NCBI Taxonomy" id="2527970"/>
    <lineage>
        <taxon>Bacteria</taxon>
        <taxon>Pseudomonadati</taxon>
        <taxon>Planctomycetota</taxon>
        <taxon>Planctomycetia</taxon>
        <taxon>Pirellulales</taxon>
        <taxon>Pirellulaceae</taxon>
        <taxon>Blastopirellula</taxon>
    </lineage>
</organism>
<dbReference type="EMBL" id="SJPF01000001">
    <property type="protein sequence ID" value="TWT39088.1"/>
    <property type="molecule type" value="Genomic_DNA"/>
</dbReference>
<dbReference type="InterPro" id="IPR005117">
    <property type="entry name" value="NiRdtase/SiRdtase_haem-b_fer"/>
</dbReference>
<dbReference type="PRINTS" id="PR00397">
    <property type="entry name" value="SIROHAEM"/>
</dbReference>
<dbReference type="GO" id="GO:0046872">
    <property type="term" value="F:metal ion binding"/>
    <property type="evidence" value="ECO:0007669"/>
    <property type="project" value="UniProtKB-KW"/>
</dbReference>
<keyword evidence="8" id="KW-0408">Iron</keyword>
<dbReference type="InterPro" id="IPR045169">
    <property type="entry name" value="NO2/SO3_Rdtase_4Fe4S_prot"/>
</dbReference>
<dbReference type="GO" id="GO:0009337">
    <property type="term" value="C:sulfite reductase complex (NADPH)"/>
    <property type="evidence" value="ECO:0007669"/>
    <property type="project" value="TreeGrafter"/>
</dbReference>
<evidence type="ECO:0000259" key="10">
    <source>
        <dbReference type="Pfam" id="PF01077"/>
    </source>
</evidence>
<feature type="domain" description="Nitrite/Sulfite reductase ferredoxin-like" evidence="11">
    <location>
        <begin position="347"/>
        <end position="415"/>
    </location>
</feature>
<dbReference type="PANTHER" id="PTHR11493:SF47">
    <property type="entry name" value="SULFITE REDUCTASE [NADPH] SUBUNIT BETA"/>
    <property type="match status" value="1"/>
</dbReference>
<dbReference type="PROSITE" id="PS00365">
    <property type="entry name" value="NIR_SIR"/>
    <property type="match status" value="1"/>
</dbReference>
<proteinExistence type="inferred from homology"/>
<keyword evidence="5" id="KW-0349">Heme</keyword>
<keyword evidence="4" id="KW-0004">4Fe-4S</keyword>
<evidence type="ECO:0000256" key="9">
    <source>
        <dbReference type="ARBA" id="ARBA00023014"/>
    </source>
</evidence>
<evidence type="ECO:0000313" key="13">
    <source>
        <dbReference type="Proteomes" id="UP000318878"/>
    </source>
</evidence>
<reference evidence="12 13" key="1">
    <citation type="submission" date="2019-02" db="EMBL/GenBank/DDBJ databases">
        <title>Deep-cultivation of Planctomycetes and their phenomic and genomic characterization uncovers novel biology.</title>
        <authorList>
            <person name="Wiegand S."/>
            <person name="Jogler M."/>
            <person name="Boedeker C."/>
            <person name="Pinto D."/>
            <person name="Vollmers J."/>
            <person name="Rivas-Marin E."/>
            <person name="Kohn T."/>
            <person name="Peeters S.H."/>
            <person name="Heuer A."/>
            <person name="Rast P."/>
            <person name="Oberbeckmann S."/>
            <person name="Bunk B."/>
            <person name="Jeske O."/>
            <person name="Meyerdierks A."/>
            <person name="Storesund J.E."/>
            <person name="Kallscheuer N."/>
            <person name="Luecker S."/>
            <person name="Lage O.M."/>
            <person name="Pohl T."/>
            <person name="Merkel B.J."/>
            <person name="Hornburger P."/>
            <person name="Mueller R.-W."/>
            <person name="Bruemmer F."/>
            <person name="Labrenz M."/>
            <person name="Spormann A.M."/>
            <person name="Op Den Camp H."/>
            <person name="Overmann J."/>
            <person name="Amann R."/>
            <person name="Jetten M.S.M."/>
            <person name="Mascher T."/>
            <person name="Medema M.H."/>
            <person name="Devos D.P."/>
            <person name="Kaster A.-K."/>
            <person name="Ovreas L."/>
            <person name="Rohde M."/>
            <person name="Galperin M.Y."/>
            <person name="Jogler C."/>
        </authorList>
    </citation>
    <scope>NUCLEOTIDE SEQUENCE [LARGE SCALE GENOMIC DNA]</scope>
    <source>
        <strain evidence="12 13">Enr8</strain>
    </source>
</reference>
<evidence type="ECO:0000259" key="11">
    <source>
        <dbReference type="Pfam" id="PF03460"/>
    </source>
</evidence>
<dbReference type="Pfam" id="PF03460">
    <property type="entry name" value="NIR_SIR_ferr"/>
    <property type="match status" value="2"/>
</dbReference>
<feature type="domain" description="Nitrite/Sulfite reductase ferredoxin-like" evidence="11">
    <location>
        <begin position="68"/>
        <end position="129"/>
    </location>
</feature>
<comment type="cofactor">
    <cofactor evidence="2">
        <name>[4Fe-4S] cluster</name>
        <dbReference type="ChEBI" id="CHEBI:49883"/>
    </cofactor>
</comment>
<evidence type="ECO:0000256" key="7">
    <source>
        <dbReference type="ARBA" id="ARBA00023002"/>
    </source>
</evidence>
<evidence type="ECO:0000256" key="2">
    <source>
        <dbReference type="ARBA" id="ARBA00001966"/>
    </source>
</evidence>
<accession>A0A5C5VKF0</accession>
<dbReference type="GO" id="GO:0000103">
    <property type="term" value="P:sulfate assimilation"/>
    <property type="evidence" value="ECO:0007669"/>
    <property type="project" value="TreeGrafter"/>
</dbReference>